<dbReference type="PATRIC" id="fig|45068.5.peg.2033"/>
<reference evidence="1 2" key="1">
    <citation type="submission" date="2015-11" db="EMBL/GenBank/DDBJ databases">
        <title>Genomic analysis of 38 Legionella species identifies large and diverse effector repertoires.</title>
        <authorList>
            <person name="Burstein D."/>
            <person name="Amaro F."/>
            <person name="Zusman T."/>
            <person name="Lifshitz Z."/>
            <person name="Cohen O."/>
            <person name="Gilbert J.A."/>
            <person name="Pupko T."/>
            <person name="Shuman H.A."/>
            <person name="Segal G."/>
        </authorList>
    </citation>
    <scope>NUCLEOTIDE SEQUENCE [LARGE SCALE GENOMIC DNA]</scope>
    <source>
        <strain evidence="1 2">ATCC 49505</strain>
    </source>
</reference>
<dbReference type="OrthoDB" id="5638900at2"/>
<evidence type="ECO:0000313" key="1">
    <source>
        <dbReference type="EMBL" id="KTD19701.1"/>
    </source>
</evidence>
<keyword evidence="2" id="KW-1185">Reference proteome</keyword>
<dbReference type="EMBL" id="LNYK01000033">
    <property type="protein sequence ID" value="KTD19701.1"/>
    <property type="molecule type" value="Genomic_DNA"/>
</dbReference>
<organism evidence="1 2">
    <name type="scientific">Legionella londiniensis</name>
    <dbReference type="NCBI Taxonomy" id="45068"/>
    <lineage>
        <taxon>Bacteria</taxon>
        <taxon>Pseudomonadati</taxon>
        <taxon>Pseudomonadota</taxon>
        <taxon>Gammaproteobacteria</taxon>
        <taxon>Legionellales</taxon>
        <taxon>Legionellaceae</taxon>
        <taxon>Legionella</taxon>
    </lineage>
</organism>
<comment type="caution">
    <text evidence="1">The sequence shown here is derived from an EMBL/GenBank/DDBJ whole genome shotgun (WGS) entry which is preliminary data.</text>
</comment>
<sequence length="196" mass="22445">MSFFQEKARLYEAAGVRKTCVREHQTKKWDFKEEKRIRVLHHGFFTPYQSFRDFQAQLRAPVVMPVICAIQAITSAIHVVKDAFFCVLNLAILDFHQSGEHFKNAFIGFFRGIFFAASALIDALWESFSLLTRTITTPIAAVVNAVKGKQGEESLNDGQDDFGNGHYQYPYQQDYQPSYGDNDSQQFSFNPYYAGN</sequence>
<protein>
    <submittedName>
        <fullName evidence="1">Substrate of the Dot/Icm secretion system</fullName>
    </submittedName>
</protein>
<dbReference type="STRING" id="45068.Llon_1873"/>
<dbReference type="Proteomes" id="UP000054997">
    <property type="component" value="Unassembled WGS sequence"/>
</dbReference>
<accession>A0A0W0VHV2</accession>
<gene>
    <name evidence="1" type="ORF">Llon_1873</name>
</gene>
<dbReference type="AlphaFoldDB" id="A0A0W0VHV2"/>
<name>A0A0W0VHV2_9GAMM</name>
<evidence type="ECO:0000313" key="2">
    <source>
        <dbReference type="Proteomes" id="UP000054997"/>
    </source>
</evidence>
<proteinExistence type="predicted"/>
<dbReference type="RefSeq" id="WP_058529852.1">
    <property type="nucleotide sequence ID" value="NZ_CAAAHZ010000001.1"/>
</dbReference>